<keyword evidence="1" id="KW-0433">Leucine-rich repeat</keyword>
<dbReference type="PANTHER" id="PTHR24366:SF96">
    <property type="entry name" value="LEUCINE RICH REPEAT CONTAINING 53"/>
    <property type="match status" value="1"/>
</dbReference>
<accession>A0A0A9XDS6</accession>
<dbReference type="InterPro" id="IPR001611">
    <property type="entry name" value="Leu-rich_rpt"/>
</dbReference>
<evidence type="ECO:0000313" key="3">
    <source>
        <dbReference type="EMBL" id="JAG18104.1"/>
    </source>
</evidence>
<evidence type="ECO:0000256" key="1">
    <source>
        <dbReference type="ARBA" id="ARBA00022614"/>
    </source>
</evidence>
<dbReference type="Pfam" id="PF00560">
    <property type="entry name" value="LRR_1"/>
    <property type="match status" value="1"/>
</dbReference>
<organism evidence="3">
    <name type="scientific">Lygus hesperus</name>
    <name type="common">Western plant bug</name>
    <dbReference type="NCBI Taxonomy" id="30085"/>
    <lineage>
        <taxon>Eukaryota</taxon>
        <taxon>Metazoa</taxon>
        <taxon>Ecdysozoa</taxon>
        <taxon>Arthropoda</taxon>
        <taxon>Hexapoda</taxon>
        <taxon>Insecta</taxon>
        <taxon>Pterygota</taxon>
        <taxon>Neoptera</taxon>
        <taxon>Paraneoptera</taxon>
        <taxon>Hemiptera</taxon>
        <taxon>Heteroptera</taxon>
        <taxon>Panheteroptera</taxon>
        <taxon>Cimicomorpha</taxon>
        <taxon>Miridae</taxon>
        <taxon>Mirini</taxon>
        <taxon>Lygus</taxon>
    </lineage>
</organism>
<protein>
    <recommendedName>
        <fullName evidence="4">Chaoptin</fullName>
    </recommendedName>
</protein>
<dbReference type="InterPro" id="IPR032675">
    <property type="entry name" value="LRR_dom_sf"/>
</dbReference>
<dbReference type="Gene3D" id="3.80.10.10">
    <property type="entry name" value="Ribonuclease Inhibitor"/>
    <property type="match status" value="4"/>
</dbReference>
<reference evidence="3" key="2">
    <citation type="submission" date="2014-07" db="EMBL/GenBank/DDBJ databases">
        <authorList>
            <person name="Hull J."/>
        </authorList>
    </citation>
    <scope>NUCLEOTIDE SEQUENCE</scope>
</reference>
<dbReference type="PANTHER" id="PTHR24366">
    <property type="entry name" value="IG(IMMUNOGLOBULIN) AND LRR(LEUCINE RICH REPEAT) DOMAINS"/>
    <property type="match status" value="1"/>
</dbReference>
<sequence>VGTYSSTMVVNASHNLISSLASPLANDATRFSYSSAIKVLDFSYNNISYIQKDYFTPIQDCLAQLIFQHNSIRNVSRDMLPHLPQLQYLDLSFNNQLDIEFDALRGLPFLQTFLINGCGVRDIPTGLFPSLNRLETLDFSNNGLTGLSDSLITAISPILLDASYNSLSRVPLTSFSQSHAGNVQQLILRGNKITRLPSAESFSRFSGLRYLDLTDNKLTELGSSLSGLPCLTKLSVSYNRIRFDPNDWRGQERTLRHLDLSNTSLSYVPALPLPSLLTLKLSNNGIAYIPPDLQTNLTNLKMLDVSYNIMPELTPFSQLVHLIAAFNPINSVSNSTFTNFVNLADLDIRQLPLTTFDEDALGQLPLMTLAVSNYKRVERINIPLLIRENQALRHLIYEVAGAPSIGNDMQGLLPEKIQHITLQGRDLKSVPASLLQGLERPSVLLTLQNTSVEALESSVFRSPHLRNVSLELLSDSLKMVGNPSNVARPNMPHSVFLIDMRLQSSELVCDCKLGWIETWARKKRQQHGSYIYSEDLRSSRCKNKQGKPLIDILKSELECGWSRGVNRSGPLTLISTFVLIMYLL</sequence>
<keyword evidence="2" id="KW-0677">Repeat</keyword>
<feature type="non-terminal residue" evidence="3">
    <location>
        <position position="1"/>
    </location>
</feature>
<dbReference type="SUPFAM" id="SSF52058">
    <property type="entry name" value="L domain-like"/>
    <property type="match status" value="2"/>
</dbReference>
<dbReference type="AlphaFoldDB" id="A0A0A9XDS6"/>
<evidence type="ECO:0000256" key="2">
    <source>
        <dbReference type="ARBA" id="ARBA00022737"/>
    </source>
</evidence>
<dbReference type="PROSITE" id="PS51450">
    <property type="entry name" value="LRR"/>
    <property type="match status" value="1"/>
</dbReference>
<dbReference type="EMBL" id="GBHO01025500">
    <property type="protein sequence ID" value="JAG18104.1"/>
    <property type="molecule type" value="Transcribed_RNA"/>
</dbReference>
<dbReference type="SMART" id="SM00369">
    <property type="entry name" value="LRR_TYP"/>
    <property type="match status" value="8"/>
</dbReference>
<proteinExistence type="predicted"/>
<evidence type="ECO:0008006" key="4">
    <source>
        <dbReference type="Google" id="ProtNLM"/>
    </source>
</evidence>
<dbReference type="InterPro" id="IPR003591">
    <property type="entry name" value="Leu-rich_rpt_typical-subtyp"/>
</dbReference>
<gene>
    <name evidence="3" type="ORF">CM83_22134</name>
</gene>
<reference evidence="3" key="1">
    <citation type="journal article" date="2014" name="PLoS ONE">
        <title>Transcriptome-Based Identification of ABC Transporters in the Western Tarnished Plant Bug Lygus hesperus.</title>
        <authorList>
            <person name="Hull J.J."/>
            <person name="Chaney K."/>
            <person name="Geib S.M."/>
            <person name="Fabrick J.A."/>
            <person name="Brent C.S."/>
            <person name="Walsh D."/>
            <person name="Lavine L.C."/>
        </authorList>
    </citation>
    <scope>NUCLEOTIDE SEQUENCE</scope>
</reference>
<dbReference type="Pfam" id="PF13855">
    <property type="entry name" value="LRR_8"/>
    <property type="match status" value="2"/>
</dbReference>
<name>A0A0A9XDS6_LYGHE</name>